<dbReference type="RefSeq" id="WP_048757728.1">
    <property type="nucleotide sequence ID" value="NZ_CCAZ020000002.1"/>
</dbReference>
<protein>
    <recommendedName>
        <fullName evidence="3">PAS domain-containing protein</fullName>
    </recommendedName>
</protein>
<evidence type="ECO:0008006" key="3">
    <source>
        <dbReference type="Google" id="ProtNLM"/>
    </source>
</evidence>
<sequence>MSLEVFSGTSIPRELTTAAMEFLWAKWKTLQATGDLTLQRLTEESSYPLRENLVYLMTAGDDFVYTYVGEAVQKAIGRDRAGVLLSASGNPMSREYAQVYRKVADSLIPACLRYTLPTSQNGKIWQRLVLPVPVGDATVCIVVYSELIDHHREVYDQLFKTAPDAMVVACPIANDVGHTKDGWVIMMNDRAREMLNFTGSIGNLRLSQVPQFARIDVWGRLYGPKAANEAIPIPAADFDIELMRFPHVFGLKLRPKVPNLAAGNVTLAPALT</sequence>
<dbReference type="OrthoDB" id="8127544at2"/>
<evidence type="ECO:0000313" key="1">
    <source>
        <dbReference type="EMBL" id="CEG10036.1"/>
    </source>
</evidence>
<accession>A0A090MRR1</accession>
<dbReference type="AlphaFoldDB" id="A0A090MRR1"/>
<keyword evidence="2" id="KW-1185">Reference proteome</keyword>
<evidence type="ECO:0000313" key="2">
    <source>
        <dbReference type="Proteomes" id="UP000035762"/>
    </source>
</evidence>
<reference evidence="1 2" key="1">
    <citation type="journal article" date="2014" name="Genome Announc.">
        <title>Genome Sequence of Afipia felis Strain 76713, Isolated in Hospital Water Using an Amoeba Co-Culture Procedure.</title>
        <authorList>
            <person name="Benamar S."/>
            <person name="La Scola B."/>
            <person name="Croce O."/>
        </authorList>
    </citation>
    <scope>NUCLEOTIDE SEQUENCE [LARGE SCALE GENOMIC DNA]</scope>
    <source>
        <strain evidence="1 2">76713</strain>
    </source>
</reference>
<proteinExistence type="predicted"/>
<dbReference type="EMBL" id="CCAZ020000002">
    <property type="protein sequence ID" value="CEG10036.1"/>
    <property type="molecule type" value="Genomic_DNA"/>
</dbReference>
<name>A0A090MRR1_AFIFE</name>
<dbReference type="STRING" id="1035.BN961_03470"/>
<organism evidence="1 2">
    <name type="scientific">Afipia felis</name>
    <name type="common">Cat scratch disease bacillus</name>
    <dbReference type="NCBI Taxonomy" id="1035"/>
    <lineage>
        <taxon>Bacteria</taxon>
        <taxon>Pseudomonadati</taxon>
        <taxon>Pseudomonadota</taxon>
        <taxon>Alphaproteobacteria</taxon>
        <taxon>Hyphomicrobiales</taxon>
        <taxon>Nitrobacteraceae</taxon>
        <taxon>Afipia</taxon>
    </lineage>
</organism>
<comment type="caution">
    <text evidence="1">The sequence shown here is derived from an EMBL/GenBank/DDBJ whole genome shotgun (WGS) entry which is preliminary data.</text>
</comment>
<gene>
    <name evidence="1" type="ORF">BN961_03470</name>
</gene>
<dbReference type="Proteomes" id="UP000035762">
    <property type="component" value="Unassembled WGS sequence"/>
</dbReference>